<accession>A0ABY4BEA1</accession>
<gene>
    <name evidence="1" type="ORF">MTP08_09100</name>
</gene>
<dbReference type="RefSeq" id="WP_243575731.1">
    <property type="nucleotide sequence ID" value="NZ_CP094529.1"/>
</dbReference>
<organism evidence="1 2">
    <name type="scientific">Chryseobacterium oryzae</name>
    <dbReference type="NCBI Taxonomy" id="2929799"/>
    <lineage>
        <taxon>Bacteria</taxon>
        <taxon>Pseudomonadati</taxon>
        <taxon>Bacteroidota</taxon>
        <taxon>Flavobacteriia</taxon>
        <taxon>Flavobacteriales</taxon>
        <taxon>Weeksellaceae</taxon>
        <taxon>Chryseobacterium group</taxon>
        <taxon>Chryseobacterium</taxon>
    </lineage>
</organism>
<name>A0ABY4BEA1_9FLAO</name>
<reference evidence="1 2" key="1">
    <citation type="submission" date="2022-03" db="EMBL/GenBank/DDBJ databases">
        <title>Chryseobacterium sp. isolated from the Andong Sikhe.</title>
        <authorList>
            <person name="Won M."/>
            <person name="Kim S.-J."/>
            <person name="Kwon S.-W."/>
        </authorList>
    </citation>
    <scope>NUCLEOTIDE SEQUENCE [LARGE SCALE GENOMIC DNA]</scope>
    <source>
        <strain evidence="1 2">ADR-1</strain>
    </source>
</reference>
<proteinExistence type="predicted"/>
<evidence type="ECO:0000313" key="2">
    <source>
        <dbReference type="Proteomes" id="UP000831068"/>
    </source>
</evidence>
<evidence type="ECO:0008006" key="3">
    <source>
        <dbReference type="Google" id="ProtNLM"/>
    </source>
</evidence>
<dbReference type="Proteomes" id="UP000831068">
    <property type="component" value="Chromosome"/>
</dbReference>
<dbReference type="EMBL" id="CP094529">
    <property type="protein sequence ID" value="UOE37224.1"/>
    <property type="molecule type" value="Genomic_DNA"/>
</dbReference>
<keyword evidence="2" id="KW-1185">Reference proteome</keyword>
<evidence type="ECO:0000313" key="1">
    <source>
        <dbReference type="EMBL" id="UOE37224.1"/>
    </source>
</evidence>
<sequence length="61" mass="7127">MSLKNKEIWFKKWIVCKQTYEQISDESGYSVSTLQRYFNVMLGNAPKLTYSQNKEVSLSAD</sequence>
<protein>
    <recommendedName>
        <fullName evidence="3">HTH araC/xylS-type domain-containing protein</fullName>
    </recommendedName>
</protein>